<dbReference type="PATRIC" id="fig|1461584.3.peg.338"/>
<reference evidence="2" key="1">
    <citation type="submission" date="2014-07" db="EMBL/GenBank/DDBJ databases">
        <authorList>
            <person name="Urmite Genomes Urmite Genomes"/>
        </authorList>
    </citation>
    <scope>NUCLEOTIDE SEQUENCE</scope>
    <source>
        <strain evidence="2">11W110_air</strain>
    </source>
</reference>
<dbReference type="GO" id="GO:0016787">
    <property type="term" value="F:hydrolase activity"/>
    <property type="evidence" value="ECO:0007669"/>
    <property type="project" value="UniProtKB-KW"/>
</dbReference>
<organism evidence="2">
    <name type="scientific">Arthrobacter saudimassiliensis</name>
    <dbReference type="NCBI Taxonomy" id="1461584"/>
    <lineage>
        <taxon>Bacteria</taxon>
        <taxon>Bacillati</taxon>
        <taxon>Actinomycetota</taxon>
        <taxon>Actinomycetes</taxon>
        <taxon>Micrococcales</taxon>
        <taxon>Micrococcaceae</taxon>
        <taxon>Arthrobacter</taxon>
    </lineage>
</organism>
<dbReference type="InterPro" id="IPR001031">
    <property type="entry name" value="Thioesterase"/>
</dbReference>
<dbReference type="SUPFAM" id="SSF53474">
    <property type="entry name" value="alpha/beta-Hydrolases"/>
    <property type="match status" value="1"/>
</dbReference>
<dbReference type="InterPro" id="IPR029058">
    <property type="entry name" value="AB_hydrolase_fold"/>
</dbReference>
<name>A0A078MI66_9MICC</name>
<gene>
    <name evidence="2" type="ORF">BN1051_00347</name>
</gene>
<evidence type="ECO:0000259" key="1">
    <source>
        <dbReference type="Pfam" id="PF00975"/>
    </source>
</evidence>
<dbReference type="AlphaFoldDB" id="A0A078MI66"/>
<evidence type="ECO:0000313" key="2">
    <source>
        <dbReference type="EMBL" id="CEA07038.1"/>
    </source>
</evidence>
<dbReference type="Gene3D" id="3.40.50.1820">
    <property type="entry name" value="alpha/beta hydrolase"/>
    <property type="match status" value="1"/>
</dbReference>
<protein>
    <submittedName>
        <fullName evidence="2">Alpha/beta hydrolase family protein</fullName>
    </submittedName>
</protein>
<proteinExistence type="predicted"/>
<dbReference type="EMBL" id="LN483070">
    <property type="protein sequence ID" value="CEA07038.1"/>
    <property type="molecule type" value="Genomic_DNA"/>
</dbReference>
<sequence length="333" mass="37741">MTHDPAEYLRRAADLKRFSRRQFLAGSVLGAALAADLGVTRLIQRQRDEMEILRVRDDAAERRFPAAGWFLFPGYKTSWEEAVWIVNSLRPALAARGRMAAVGYSNRGLDPAEITAAVYRYIRNHQLRRVYFYGHSFGGMLAVQVAAALRERGVAVEFILLDSSPCTRQDVLDRRMFEGVVFLYDAGYRIPSVLRGGYELGERIVNRNERSWHTVLDQTLEQLSPLAPSSVLIQSESSYIYHFDPLRFNGGLGETRMAFIGNPDDETVDYAAARNRWKDLFPQNLVSNDLVTEGARPAHASPQWNPRIYQRTVSEVLRRFSPAPLGGGRKVVY</sequence>
<feature type="domain" description="Thioesterase" evidence="1">
    <location>
        <begin position="89"/>
        <end position="165"/>
    </location>
</feature>
<dbReference type="Pfam" id="PF00975">
    <property type="entry name" value="Thioesterase"/>
    <property type="match status" value="1"/>
</dbReference>
<accession>A0A078MI66</accession>
<keyword evidence="2" id="KW-0378">Hydrolase</keyword>